<gene>
    <name evidence="1" type="ORF">E6W36_08030</name>
</gene>
<protein>
    <submittedName>
        <fullName evidence="1">Uncharacterized protein</fullName>
    </submittedName>
</protein>
<dbReference type="KEGG" id="hgn:E6W36_08030"/>
<sequence length="61" mass="6528">MSILLAKTFAATALSSELPADPVVRTERAPRRLGARRSLATLTSRASGFALFHDWSANKAA</sequence>
<dbReference type="Proteomes" id="UP000298714">
    <property type="component" value="Chromosome"/>
</dbReference>
<organism evidence="1 2">
    <name type="scientific">Hankyongella ginsenosidimutans</name>
    <dbReference type="NCBI Taxonomy" id="1763828"/>
    <lineage>
        <taxon>Bacteria</taxon>
        <taxon>Pseudomonadati</taxon>
        <taxon>Pseudomonadota</taxon>
        <taxon>Alphaproteobacteria</taxon>
        <taxon>Sphingomonadales</taxon>
        <taxon>Sphingomonadaceae</taxon>
        <taxon>Hankyongella</taxon>
    </lineage>
</organism>
<dbReference type="RefSeq" id="WP_222872305.1">
    <property type="nucleotide sequence ID" value="NZ_CP039704.1"/>
</dbReference>
<name>A0A4D7C6L6_9SPHN</name>
<reference evidence="2" key="1">
    <citation type="submission" date="2019-04" db="EMBL/GenBank/DDBJ databases">
        <title>Complete genome sequence of Sphingomonas sp. W1-2-3.</title>
        <authorList>
            <person name="Im W.T."/>
        </authorList>
    </citation>
    <scope>NUCLEOTIDE SEQUENCE [LARGE SCALE GENOMIC DNA]</scope>
    <source>
        <strain evidence="2">W1-2-3</strain>
    </source>
</reference>
<evidence type="ECO:0000313" key="2">
    <source>
        <dbReference type="Proteomes" id="UP000298714"/>
    </source>
</evidence>
<accession>A0A4D7C6L6</accession>
<dbReference type="AlphaFoldDB" id="A0A4D7C6L6"/>
<keyword evidence="2" id="KW-1185">Reference proteome</keyword>
<proteinExistence type="predicted"/>
<evidence type="ECO:0000313" key="1">
    <source>
        <dbReference type="EMBL" id="QCI79510.1"/>
    </source>
</evidence>
<dbReference type="EMBL" id="CP039704">
    <property type="protein sequence ID" value="QCI79510.1"/>
    <property type="molecule type" value="Genomic_DNA"/>
</dbReference>